<keyword evidence="3" id="KW-1185">Reference proteome</keyword>
<dbReference type="STRING" id="452084.AR438_12845"/>
<evidence type="ECO:0000313" key="3">
    <source>
        <dbReference type="Proteomes" id="UP000051682"/>
    </source>
</evidence>
<reference evidence="2 3" key="1">
    <citation type="submission" date="2015-10" db="EMBL/GenBank/DDBJ databases">
        <title>Chryseobacterium aquaticum genome.</title>
        <authorList>
            <person name="Newman J.D."/>
            <person name="Ferguson M.B."/>
            <person name="Miller J.R."/>
        </authorList>
    </citation>
    <scope>NUCLEOTIDE SEQUENCE [LARGE SCALE GENOMIC DNA]</scope>
    <source>
        <strain evidence="2 3">KCTC 12483</strain>
    </source>
</reference>
<keyword evidence="1" id="KW-0472">Membrane</keyword>
<feature type="transmembrane region" description="Helical" evidence="1">
    <location>
        <begin position="194"/>
        <end position="215"/>
    </location>
</feature>
<gene>
    <name evidence="2" type="ORF">AR438_12845</name>
</gene>
<organism evidence="2 3">
    <name type="scientific">Chryseobacterium aquaticum</name>
    <dbReference type="NCBI Taxonomy" id="452084"/>
    <lineage>
        <taxon>Bacteria</taxon>
        <taxon>Pseudomonadati</taxon>
        <taxon>Bacteroidota</taxon>
        <taxon>Flavobacteriia</taxon>
        <taxon>Flavobacteriales</taxon>
        <taxon>Weeksellaceae</taxon>
        <taxon>Chryseobacterium group</taxon>
        <taxon>Chryseobacterium</taxon>
    </lineage>
</organism>
<evidence type="ECO:0000313" key="2">
    <source>
        <dbReference type="EMBL" id="KQK25016.1"/>
    </source>
</evidence>
<comment type="caution">
    <text evidence="2">The sequence shown here is derived from an EMBL/GenBank/DDBJ whole genome shotgun (WGS) entry which is preliminary data.</text>
</comment>
<accession>A0A0Q3HQH1</accession>
<dbReference type="EMBL" id="LLYZ01000008">
    <property type="protein sequence ID" value="KQK25016.1"/>
    <property type="molecule type" value="Genomic_DNA"/>
</dbReference>
<proteinExistence type="predicted"/>
<keyword evidence="1" id="KW-1133">Transmembrane helix</keyword>
<protein>
    <submittedName>
        <fullName evidence="2">Uncharacterized protein</fullName>
    </submittedName>
</protein>
<sequence length="217" mass="23430">MSLIFSSCSTHDEVTAEKLDANTSKVNFTTSSRLQDYNEEYYQNMMSTLRSNIDDILNESKPANINLYDYKVRLLKGELQLPEKSYQRISNVSENLLTYGRNLAITNKVDVNLEDDSELLALGGLFSPGDNINVTFPGDNLMQVNGNVLTWGEVAECVAVGVGADAVFALSGSGATAWTAAALTRAFSAIAKRFLGPIGVAIAVVTFGVCIAQQAND</sequence>
<name>A0A0Q3HQH1_9FLAO</name>
<dbReference type="AlphaFoldDB" id="A0A0Q3HQH1"/>
<dbReference type="Proteomes" id="UP000051682">
    <property type="component" value="Unassembled WGS sequence"/>
</dbReference>
<keyword evidence="1" id="KW-0812">Transmembrane</keyword>
<evidence type="ECO:0000256" key="1">
    <source>
        <dbReference type="SAM" id="Phobius"/>
    </source>
</evidence>